<dbReference type="EMBL" id="CP136896">
    <property type="protein sequence ID" value="WOL13643.1"/>
    <property type="molecule type" value="Genomic_DNA"/>
</dbReference>
<dbReference type="AlphaFoldDB" id="A0AAQ3KV31"/>
<evidence type="ECO:0000313" key="1">
    <source>
        <dbReference type="EMBL" id="WOL13643.1"/>
    </source>
</evidence>
<gene>
    <name evidence="1" type="ORF">Cni_G22416</name>
</gene>
<reference evidence="1 2" key="1">
    <citation type="submission" date="2023-10" db="EMBL/GenBank/DDBJ databases">
        <title>Chromosome-scale genome assembly provides insights into flower coloration mechanisms of Canna indica.</title>
        <authorList>
            <person name="Li C."/>
        </authorList>
    </citation>
    <scope>NUCLEOTIDE SEQUENCE [LARGE SCALE GENOMIC DNA]</scope>
    <source>
        <tissue evidence="1">Flower</tissue>
    </source>
</reference>
<proteinExistence type="predicted"/>
<name>A0AAQ3KV31_9LILI</name>
<organism evidence="1 2">
    <name type="scientific">Canna indica</name>
    <name type="common">Indian-shot</name>
    <dbReference type="NCBI Taxonomy" id="4628"/>
    <lineage>
        <taxon>Eukaryota</taxon>
        <taxon>Viridiplantae</taxon>
        <taxon>Streptophyta</taxon>
        <taxon>Embryophyta</taxon>
        <taxon>Tracheophyta</taxon>
        <taxon>Spermatophyta</taxon>
        <taxon>Magnoliopsida</taxon>
        <taxon>Liliopsida</taxon>
        <taxon>Zingiberales</taxon>
        <taxon>Cannaceae</taxon>
        <taxon>Canna</taxon>
    </lineage>
</organism>
<dbReference type="PANTHER" id="PTHR35285:SF1">
    <property type="entry name" value="2-C-METHYL-D-ERYTHRITOL 4-PHOSPHATE CYTIDYLYLTRANSFERASE"/>
    <property type="match status" value="1"/>
</dbReference>
<dbReference type="Proteomes" id="UP001327560">
    <property type="component" value="Chromosome 7"/>
</dbReference>
<evidence type="ECO:0000313" key="2">
    <source>
        <dbReference type="Proteomes" id="UP001327560"/>
    </source>
</evidence>
<accession>A0AAQ3KV31</accession>
<protein>
    <submittedName>
        <fullName evidence="1">Uncharacterized protein</fullName>
    </submittedName>
</protein>
<dbReference type="PANTHER" id="PTHR35285">
    <property type="entry name" value="2-C-METHYL-D-ERYTHRITOL 4-PHOSPHATE CYTIDYLYLTRANSFERASE"/>
    <property type="match status" value="1"/>
</dbReference>
<keyword evidence="2" id="KW-1185">Reference proteome</keyword>
<sequence>MRIAALGVGRLARFDHKQKMTVAGVITPCWHLHSLPPPRFAFLQDSHHYSCSPGLQGKNLRSFTTSNFSIAFPYVSVDEHETLESSLVKGFAENYGQGLGVDRVAYLDSCSVYGRNLEKL</sequence>